<reference evidence="4" key="1">
    <citation type="journal article" date="2024" name="Algal Res.">
        <title>Biochemical, toxicological and genomic investigation of a high-biomass producing Limnothrix strain isolated from Italian shallow drinking water reservoir.</title>
        <authorList>
            <person name="Simonazzi M."/>
            <person name="Shishido T.K."/>
            <person name="Delbaje E."/>
            <person name="Wahlsten M."/>
            <person name="Fewer D.P."/>
            <person name="Sivonen K."/>
            <person name="Pezzolesi L."/>
            <person name="Pistocchi R."/>
        </authorList>
    </citation>
    <scope>NUCLEOTIDE SEQUENCE [LARGE SCALE GENOMIC DNA]</scope>
    <source>
        <strain evidence="4">LRLZ20PSL1</strain>
    </source>
</reference>
<evidence type="ECO:0000313" key="3">
    <source>
        <dbReference type="EMBL" id="MFG3818396.1"/>
    </source>
</evidence>
<dbReference type="Pfam" id="PF01471">
    <property type="entry name" value="PG_binding_1"/>
    <property type="match status" value="2"/>
</dbReference>
<evidence type="ECO:0000256" key="1">
    <source>
        <dbReference type="SAM" id="MobiDB-lite"/>
    </source>
</evidence>
<dbReference type="RefSeq" id="WP_393013740.1">
    <property type="nucleotide sequence ID" value="NZ_JAZAQF010000074.1"/>
</dbReference>
<proteinExistence type="predicted"/>
<dbReference type="EMBL" id="JAZAQF010000074">
    <property type="protein sequence ID" value="MFG3818396.1"/>
    <property type="molecule type" value="Genomic_DNA"/>
</dbReference>
<feature type="compositionally biased region" description="Polar residues" evidence="1">
    <location>
        <begin position="16"/>
        <end position="35"/>
    </location>
</feature>
<feature type="domain" description="Peptidoglycan binding-like" evidence="2">
    <location>
        <begin position="151"/>
        <end position="206"/>
    </location>
</feature>
<evidence type="ECO:0000313" key="4">
    <source>
        <dbReference type="Proteomes" id="UP001604335"/>
    </source>
</evidence>
<feature type="region of interest" description="Disordered" evidence="1">
    <location>
        <begin position="120"/>
        <end position="150"/>
    </location>
</feature>
<comment type="caution">
    <text evidence="3">The sequence shown here is derived from an EMBL/GenBank/DDBJ whole genome shotgun (WGS) entry which is preliminary data.</text>
</comment>
<evidence type="ECO:0000259" key="2">
    <source>
        <dbReference type="Pfam" id="PF01471"/>
    </source>
</evidence>
<dbReference type="InterPro" id="IPR036365">
    <property type="entry name" value="PGBD-like_sf"/>
</dbReference>
<gene>
    <name evidence="3" type="ORF">VPK24_12165</name>
</gene>
<dbReference type="Gene3D" id="1.10.101.10">
    <property type="entry name" value="PGBD-like superfamily/PGBD"/>
    <property type="match status" value="2"/>
</dbReference>
<dbReference type="InterPro" id="IPR002477">
    <property type="entry name" value="Peptidoglycan-bd-like"/>
</dbReference>
<name>A0ABW7CB82_9CYAN</name>
<feature type="domain" description="Peptidoglycan binding-like" evidence="2">
    <location>
        <begin position="238"/>
        <end position="293"/>
    </location>
</feature>
<dbReference type="Proteomes" id="UP001604335">
    <property type="component" value="Unassembled WGS sequence"/>
</dbReference>
<feature type="region of interest" description="Disordered" evidence="1">
    <location>
        <begin position="12"/>
        <end position="35"/>
    </location>
</feature>
<dbReference type="SUPFAM" id="SSF47090">
    <property type="entry name" value="PGBD-like"/>
    <property type="match status" value="2"/>
</dbReference>
<organism evidence="3 4">
    <name type="scientific">Limnothrix redekei LRLZ20PSL1</name>
    <dbReference type="NCBI Taxonomy" id="3112953"/>
    <lineage>
        <taxon>Bacteria</taxon>
        <taxon>Bacillati</taxon>
        <taxon>Cyanobacteriota</taxon>
        <taxon>Cyanophyceae</taxon>
        <taxon>Pseudanabaenales</taxon>
        <taxon>Pseudanabaenaceae</taxon>
        <taxon>Limnothrix</taxon>
    </lineage>
</organism>
<keyword evidence="4" id="KW-1185">Reference proteome</keyword>
<feature type="region of interest" description="Disordered" evidence="1">
    <location>
        <begin position="210"/>
        <end position="237"/>
    </location>
</feature>
<sequence length="315" mass="34630">MELKYRGLAYQRPAPSISQNNPDRPSMPSSRVSTTTTIGQYLGKYRGCEFVLQAGRSMLAAGLAAWPWPRSVVLKYRGLAYGPGYDRPLPPDATPTSAQPNATHSANHAVDRLAKTISRDRQATPARPLPADPWPQGQAPPSRSPLYPGQRGDRVAILQAALQRQGLLRAPYQPGYYGPLTDRAVRKLQRAWGVPITGIADARVWRWVEGNPQRPSPPPRPTIAPIRPDRPLQTGDRGPWVAELQARLRCRGYFDHRITGHFDATTATALRQFQGDWGLAPTGQTDATVWATLAQRNPATNTTARSIALHPQPLG</sequence>
<accession>A0ABW7CB82</accession>
<protein>
    <submittedName>
        <fullName evidence="3">Peptidoglycan-binding protein</fullName>
    </submittedName>
</protein>
<dbReference type="InterPro" id="IPR036366">
    <property type="entry name" value="PGBDSf"/>
</dbReference>